<keyword evidence="2" id="KW-1185">Reference proteome</keyword>
<accession>A0A139SS11</accession>
<evidence type="ECO:0000313" key="1">
    <source>
        <dbReference type="EMBL" id="KXU37348.1"/>
    </source>
</evidence>
<dbReference type="AlphaFoldDB" id="A0A139SS11"/>
<organism evidence="1 2">
    <name type="scientific">Cephaloticoccus primus</name>
    <dbReference type="NCBI Taxonomy" id="1548207"/>
    <lineage>
        <taxon>Bacteria</taxon>
        <taxon>Pseudomonadati</taxon>
        <taxon>Verrucomicrobiota</taxon>
        <taxon>Opitutia</taxon>
        <taxon>Opitutales</taxon>
        <taxon>Opitutaceae</taxon>
        <taxon>Cephaloticoccus</taxon>
    </lineage>
</organism>
<evidence type="ECO:0000313" key="2">
    <source>
        <dbReference type="Proteomes" id="UP000070058"/>
    </source>
</evidence>
<name>A0A139SS11_9BACT</name>
<reference evidence="2" key="1">
    <citation type="submission" date="2016-02" db="EMBL/GenBank/DDBJ databases">
        <authorList>
            <person name="Sanders J.G."/>
            <person name="Lin J.Y."/>
            <person name="Wertz J.T."/>
            <person name="Russell J.A."/>
            <person name="Moreau C.S."/>
            <person name="Powell S."/>
        </authorList>
    </citation>
    <scope>NUCLEOTIDE SEQUENCE [LARGE SCALE GENOMIC DNA]</scope>
    <source>
        <strain evidence="2">CAG34</strain>
    </source>
</reference>
<proteinExistence type="predicted"/>
<protein>
    <submittedName>
        <fullName evidence="1">Uncharacterized protein</fullName>
    </submittedName>
</protein>
<sequence length="185" mass="21170">MRPSLALQIINAYSFQNYAMKSFILVGLFSLFFMGCTVTPTPRADSLSVLSDSQLIDTEFALKKGYWVYSYEKPIVIFRESGREVWYRMTAATGGTIGGRRLNDYGRYYWGTLYSGTRIRLVGVTRYKDGAAYIAEVVNPEDSRLEKALIEIYDRLDNYSPEDYPSGVPKLNEAFFRPLRENEGL</sequence>
<gene>
    <name evidence="1" type="ORF">AXK11_02585</name>
</gene>
<dbReference type="EMBL" id="LSZQ01000017">
    <property type="protein sequence ID" value="KXU37348.1"/>
    <property type="molecule type" value="Genomic_DNA"/>
</dbReference>
<dbReference type="Proteomes" id="UP000070058">
    <property type="component" value="Unassembled WGS sequence"/>
</dbReference>
<comment type="caution">
    <text evidence="1">The sequence shown here is derived from an EMBL/GenBank/DDBJ whole genome shotgun (WGS) entry which is preliminary data.</text>
</comment>